<dbReference type="EMBL" id="UZAE01006643">
    <property type="protein sequence ID" value="VDO02168.1"/>
    <property type="molecule type" value="Genomic_DNA"/>
</dbReference>
<evidence type="ECO:0000313" key="1">
    <source>
        <dbReference type="EMBL" id="VDO02168.1"/>
    </source>
</evidence>
<dbReference type="Gene3D" id="2.60.120.200">
    <property type="match status" value="1"/>
</dbReference>
<dbReference type="Proteomes" id="UP000278807">
    <property type="component" value="Unassembled WGS sequence"/>
</dbReference>
<dbReference type="WBParaSite" id="HNAJ_0000631201-mRNA-1">
    <property type="protein sequence ID" value="HNAJ_0000631201-mRNA-1"/>
    <property type="gene ID" value="HNAJ_0000631201"/>
</dbReference>
<evidence type="ECO:0000313" key="3">
    <source>
        <dbReference type="WBParaSite" id="HNAJ_0000631201-mRNA-1"/>
    </source>
</evidence>
<gene>
    <name evidence="1" type="ORF">HNAJ_LOCUS6308</name>
</gene>
<dbReference type="InterPro" id="IPR013320">
    <property type="entry name" value="ConA-like_dom_sf"/>
</dbReference>
<name>A0A0R3TGX1_RODNA</name>
<proteinExistence type="predicted"/>
<sequence>MEHSQNLGKPVIGFDGNYKTANVASLHDNQWHRLDLFISKTPIGVEIVIVVDHCVKTSWCSQRLSFNGLRTSSLVEGPLVLNIPSSDGNRLQELCLENIVINSQLIDLWEATQNRPLARGCPKCEEACYFTDAINATNKCGDEGVCRNP</sequence>
<dbReference type="AlphaFoldDB" id="A0A0R3TGX1"/>
<evidence type="ECO:0000313" key="2">
    <source>
        <dbReference type="Proteomes" id="UP000278807"/>
    </source>
</evidence>
<reference evidence="1 2" key="2">
    <citation type="submission" date="2018-11" db="EMBL/GenBank/DDBJ databases">
        <authorList>
            <consortium name="Pathogen Informatics"/>
        </authorList>
    </citation>
    <scope>NUCLEOTIDE SEQUENCE [LARGE SCALE GENOMIC DNA]</scope>
</reference>
<keyword evidence="2" id="KW-1185">Reference proteome</keyword>
<dbReference type="OrthoDB" id="6225506at2759"/>
<protein>
    <submittedName>
        <fullName evidence="3">LAM_G_DOMAIN domain-containing protein</fullName>
    </submittedName>
</protein>
<dbReference type="SUPFAM" id="SSF49899">
    <property type="entry name" value="Concanavalin A-like lectins/glucanases"/>
    <property type="match status" value="1"/>
</dbReference>
<organism evidence="3">
    <name type="scientific">Rodentolepis nana</name>
    <name type="common">Dwarf tapeworm</name>
    <name type="synonym">Hymenolepis nana</name>
    <dbReference type="NCBI Taxonomy" id="102285"/>
    <lineage>
        <taxon>Eukaryota</taxon>
        <taxon>Metazoa</taxon>
        <taxon>Spiralia</taxon>
        <taxon>Lophotrochozoa</taxon>
        <taxon>Platyhelminthes</taxon>
        <taxon>Cestoda</taxon>
        <taxon>Eucestoda</taxon>
        <taxon>Cyclophyllidea</taxon>
        <taxon>Hymenolepididae</taxon>
        <taxon>Rodentolepis</taxon>
    </lineage>
</organism>
<accession>A0A0R3TGX1</accession>
<reference evidence="3" key="1">
    <citation type="submission" date="2017-02" db="UniProtKB">
        <authorList>
            <consortium name="WormBaseParasite"/>
        </authorList>
    </citation>
    <scope>IDENTIFICATION</scope>
</reference>